<evidence type="ECO:0000313" key="3">
    <source>
        <dbReference type="Proteomes" id="UP001217754"/>
    </source>
</evidence>
<sequence length="342" mass="37931">MVTGAVALYYYAPWSELDLSMGQFLSHPFNADGDFGMISEYSEFIGENEDDDDELVDPDLLDGFDPRGDNKVMNVVLTSSDPTSELCHKPLMLDLTNKKSASMPPSRTQSDEASSSSEDADDDVDEQTRSSVPSILKRDSQPFPSALLCNPLTLGYDSPRQSKRMARYASRDSASPLAHLISPRSGSAIASSETDTPRSLDAETDRSYSRSSVGTPRSVVLTEPDWTPFTDIHDRARKRAVVANLVNTVSELHSQRSSPTKKGKSLPILESLPFEPPQELGDGSEFWFERFTRSTAAAGKHWDWRRRSSTELVEQLDTELANNLAEIHSETEPEKRNLVLVP</sequence>
<accession>A0AAF0F1R5</accession>
<dbReference type="RefSeq" id="XP_060124123.1">
    <property type="nucleotide sequence ID" value="XM_060268140.1"/>
</dbReference>
<evidence type="ECO:0000256" key="1">
    <source>
        <dbReference type="SAM" id="MobiDB-lite"/>
    </source>
</evidence>
<gene>
    <name evidence="2" type="ORF">MJAP1_004223</name>
</gene>
<evidence type="ECO:0000313" key="2">
    <source>
        <dbReference type="EMBL" id="WFD41226.1"/>
    </source>
</evidence>
<protein>
    <submittedName>
        <fullName evidence="2">Uncharacterized protein</fullName>
    </submittedName>
</protein>
<organism evidence="2 3">
    <name type="scientific">Malassezia japonica</name>
    <dbReference type="NCBI Taxonomy" id="223818"/>
    <lineage>
        <taxon>Eukaryota</taxon>
        <taxon>Fungi</taxon>
        <taxon>Dikarya</taxon>
        <taxon>Basidiomycota</taxon>
        <taxon>Ustilaginomycotina</taxon>
        <taxon>Malasseziomycetes</taxon>
        <taxon>Malasseziales</taxon>
        <taxon>Malasseziaceae</taxon>
        <taxon>Malassezia</taxon>
    </lineage>
</organism>
<proteinExistence type="predicted"/>
<name>A0AAF0F1R5_9BASI</name>
<feature type="region of interest" description="Disordered" evidence="1">
    <location>
        <begin position="163"/>
        <end position="216"/>
    </location>
</feature>
<feature type="region of interest" description="Disordered" evidence="1">
    <location>
        <begin position="97"/>
        <end position="140"/>
    </location>
</feature>
<reference evidence="2" key="1">
    <citation type="submission" date="2023-03" db="EMBL/GenBank/DDBJ databases">
        <title>Mating type loci evolution in Malassezia.</title>
        <authorList>
            <person name="Coelho M.A."/>
        </authorList>
    </citation>
    <scope>NUCLEOTIDE SEQUENCE</scope>
    <source>
        <strain evidence="2">CBS 9431</strain>
    </source>
</reference>
<feature type="compositionally biased region" description="Polar residues" evidence="1">
    <location>
        <begin position="98"/>
        <end position="108"/>
    </location>
</feature>
<dbReference type="EMBL" id="CP119966">
    <property type="protein sequence ID" value="WFD41226.1"/>
    <property type="molecule type" value="Genomic_DNA"/>
</dbReference>
<dbReference type="AlphaFoldDB" id="A0AAF0F1R5"/>
<feature type="compositionally biased region" description="Basic and acidic residues" evidence="1">
    <location>
        <begin position="195"/>
        <end position="208"/>
    </location>
</feature>
<feature type="compositionally biased region" description="Polar residues" evidence="1">
    <location>
        <begin position="184"/>
        <end position="194"/>
    </location>
</feature>
<keyword evidence="3" id="KW-1185">Reference proteome</keyword>
<dbReference type="GeneID" id="85227874"/>
<dbReference type="Proteomes" id="UP001217754">
    <property type="component" value="Chromosome 9"/>
</dbReference>